<evidence type="ECO:0000313" key="4">
    <source>
        <dbReference type="Proteomes" id="UP000032544"/>
    </source>
</evidence>
<organism evidence="3 4">
    <name type="scientific">Draconibacterium sediminis</name>
    <dbReference type="NCBI Taxonomy" id="1544798"/>
    <lineage>
        <taxon>Bacteria</taxon>
        <taxon>Pseudomonadati</taxon>
        <taxon>Bacteroidota</taxon>
        <taxon>Bacteroidia</taxon>
        <taxon>Marinilabiliales</taxon>
        <taxon>Prolixibacteraceae</taxon>
        <taxon>Draconibacterium</taxon>
    </lineage>
</organism>
<sequence>MSTSSEKKSINWGIIGVGNVTEVKSGPAFYKVESSKLVAVMRRNDELAKDYARRHNVPKWYSDGSALINDPEVDAVYIATPPDTHASYAIEALKAGKPVYIEKPMARNYSECLEMLKVAEETKTPLWVAYYRRTLPAFLKVKELVKNGSIGKPLMVNIKLYKQAAEANQKPEEMHWHVFPEIAGGGHFFDLASHQMDYLDFVFGKITEVKGQAVNQAGLYPAEDTVTGTWKHESGVVGTGSWCFVVDEKSEKDYIQIIGEKGEICLPCFTHGDVIVKNQNGTEKLSFNNPQHISQNLVEQVVNELLGNGTCVSTGESAARTSRVLDEMVKDYYSEPQ</sequence>
<name>A0A0D8J3T6_9BACT</name>
<accession>A0A0D8J3T6</accession>
<dbReference type="EMBL" id="JRHC01000011">
    <property type="protein sequence ID" value="KJF41630.1"/>
    <property type="molecule type" value="Genomic_DNA"/>
</dbReference>
<proteinExistence type="predicted"/>
<dbReference type="SUPFAM" id="SSF51735">
    <property type="entry name" value="NAD(P)-binding Rossmann-fold domains"/>
    <property type="match status" value="1"/>
</dbReference>
<dbReference type="Pfam" id="PF01408">
    <property type="entry name" value="GFO_IDH_MocA"/>
    <property type="match status" value="1"/>
</dbReference>
<protein>
    <submittedName>
        <fullName evidence="3">Oxidoreductase</fullName>
    </submittedName>
</protein>
<dbReference type="Gene3D" id="3.30.360.10">
    <property type="entry name" value="Dihydrodipicolinate Reductase, domain 2"/>
    <property type="match status" value="1"/>
</dbReference>
<dbReference type="PATRIC" id="fig|1544798.3.peg.2192"/>
<evidence type="ECO:0000259" key="1">
    <source>
        <dbReference type="Pfam" id="PF01408"/>
    </source>
</evidence>
<dbReference type="Pfam" id="PF22725">
    <property type="entry name" value="GFO_IDH_MocA_C3"/>
    <property type="match status" value="1"/>
</dbReference>
<dbReference type="SUPFAM" id="SSF55347">
    <property type="entry name" value="Glyceraldehyde-3-phosphate dehydrogenase-like, C-terminal domain"/>
    <property type="match status" value="1"/>
</dbReference>
<dbReference type="InterPro" id="IPR036291">
    <property type="entry name" value="NAD(P)-bd_dom_sf"/>
</dbReference>
<dbReference type="STRING" id="1544798.LH29_24315"/>
<evidence type="ECO:0000259" key="2">
    <source>
        <dbReference type="Pfam" id="PF22725"/>
    </source>
</evidence>
<evidence type="ECO:0000313" key="3">
    <source>
        <dbReference type="EMBL" id="KJF41630.1"/>
    </source>
</evidence>
<dbReference type="OrthoDB" id="9795543at2"/>
<dbReference type="PANTHER" id="PTHR43249">
    <property type="entry name" value="UDP-N-ACETYL-2-AMINO-2-DEOXY-D-GLUCURONATE OXIDASE"/>
    <property type="match status" value="1"/>
</dbReference>
<dbReference type="Gene3D" id="3.40.50.720">
    <property type="entry name" value="NAD(P)-binding Rossmann-like Domain"/>
    <property type="match status" value="1"/>
</dbReference>
<dbReference type="RefSeq" id="WP_045033802.1">
    <property type="nucleotide sequence ID" value="NZ_JRHC01000011.1"/>
</dbReference>
<dbReference type="InterPro" id="IPR000683">
    <property type="entry name" value="Gfo/Idh/MocA-like_OxRdtase_N"/>
</dbReference>
<comment type="caution">
    <text evidence="3">The sequence shown here is derived from an EMBL/GenBank/DDBJ whole genome shotgun (WGS) entry which is preliminary data.</text>
</comment>
<feature type="domain" description="Gfo/Idh/MocA-like oxidoreductase N-terminal" evidence="1">
    <location>
        <begin position="10"/>
        <end position="130"/>
    </location>
</feature>
<keyword evidence="4" id="KW-1185">Reference proteome</keyword>
<dbReference type="InterPro" id="IPR052515">
    <property type="entry name" value="Gfo/Idh/MocA_Oxidoreductase"/>
</dbReference>
<dbReference type="InterPro" id="IPR055170">
    <property type="entry name" value="GFO_IDH_MocA-like_dom"/>
</dbReference>
<reference evidence="3 4" key="1">
    <citation type="submission" date="2014-09" db="EMBL/GenBank/DDBJ databases">
        <title>Draft Genome Sequence of Draconibacterium sp. JN14CK-3.</title>
        <authorList>
            <person name="Dong C."/>
            <person name="Lai Q."/>
            <person name="Shao Z."/>
        </authorList>
    </citation>
    <scope>NUCLEOTIDE SEQUENCE [LARGE SCALE GENOMIC DNA]</scope>
    <source>
        <strain evidence="3 4">JN14CK-3</strain>
    </source>
</reference>
<dbReference type="GO" id="GO:0000166">
    <property type="term" value="F:nucleotide binding"/>
    <property type="evidence" value="ECO:0007669"/>
    <property type="project" value="InterPro"/>
</dbReference>
<feature type="domain" description="GFO/IDH/MocA-like oxidoreductase" evidence="2">
    <location>
        <begin position="138"/>
        <end position="264"/>
    </location>
</feature>
<dbReference type="AlphaFoldDB" id="A0A0D8J3T6"/>
<dbReference type="PANTHER" id="PTHR43249:SF1">
    <property type="entry name" value="D-GLUCOSIDE 3-DEHYDROGENASE"/>
    <property type="match status" value="1"/>
</dbReference>
<gene>
    <name evidence="3" type="ORF">LH29_24315</name>
</gene>
<dbReference type="Proteomes" id="UP000032544">
    <property type="component" value="Unassembled WGS sequence"/>
</dbReference>